<dbReference type="AlphaFoldDB" id="A0A345ZRY0"/>
<protein>
    <submittedName>
        <fullName evidence="1">Uncharacterized protein</fullName>
    </submittedName>
</protein>
<evidence type="ECO:0000313" key="1">
    <source>
        <dbReference type="EMBL" id="AXK79677.1"/>
    </source>
</evidence>
<sequence>MAKNPRPAFDAFVVDGDGEDAFWTKIGAAWPHEDGKGYNVQLTALPVNGRIALRVPKEREPAEGKTPQSKK</sequence>
<organism evidence="1 2">
    <name type="scientific">Pseudolabrys taiwanensis</name>
    <dbReference type="NCBI Taxonomy" id="331696"/>
    <lineage>
        <taxon>Bacteria</taxon>
        <taxon>Pseudomonadati</taxon>
        <taxon>Pseudomonadota</taxon>
        <taxon>Alphaproteobacteria</taxon>
        <taxon>Hyphomicrobiales</taxon>
        <taxon>Xanthobacteraceae</taxon>
        <taxon>Pseudolabrys</taxon>
    </lineage>
</organism>
<proteinExistence type="predicted"/>
<gene>
    <name evidence="1" type="ORF">DW352_03575</name>
</gene>
<name>A0A345ZRY0_9HYPH</name>
<reference evidence="1 2" key="1">
    <citation type="submission" date="2018-07" db="EMBL/GenBank/DDBJ databases">
        <authorList>
            <person name="Quirk P.G."/>
            <person name="Krulwich T.A."/>
        </authorList>
    </citation>
    <scope>NUCLEOTIDE SEQUENCE [LARGE SCALE GENOMIC DNA]</scope>
    <source>
        <strain evidence="1 2">CC-BB4</strain>
    </source>
</reference>
<dbReference type="KEGG" id="ptaw:DW352_03575"/>
<dbReference type="RefSeq" id="WP_115688605.1">
    <property type="nucleotide sequence ID" value="NZ_CP031417.1"/>
</dbReference>
<evidence type="ECO:0000313" key="2">
    <source>
        <dbReference type="Proteomes" id="UP000254889"/>
    </source>
</evidence>
<keyword evidence="2" id="KW-1185">Reference proteome</keyword>
<dbReference type="EMBL" id="CP031417">
    <property type="protein sequence ID" value="AXK79677.1"/>
    <property type="molecule type" value="Genomic_DNA"/>
</dbReference>
<dbReference type="Proteomes" id="UP000254889">
    <property type="component" value="Chromosome"/>
</dbReference>
<dbReference type="OrthoDB" id="7652274at2"/>
<accession>A0A345ZRY0</accession>